<organism evidence="7 9">
    <name type="scientific">Didymodactylos carnosus</name>
    <dbReference type="NCBI Taxonomy" id="1234261"/>
    <lineage>
        <taxon>Eukaryota</taxon>
        <taxon>Metazoa</taxon>
        <taxon>Spiralia</taxon>
        <taxon>Gnathifera</taxon>
        <taxon>Rotifera</taxon>
        <taxon>Eurotatoria</taxon>
        <taxon>Bdelloidea</taxon>
        <taxon>Philodinida</taxon>
        <taxon>Philodinidae</taxon>
        <taxon>Didymodactylos</taxon>
    </lineage>
</organism>
<feature type="compositionally biased region" description="Polar residues" evidence="5">
    <location>
        <begin position="465"/>
        <end position="474"/>
    </location>
</feature>
<evidence type="ECO:0000313" key="8">
    <source>
        <dbReference type="EMBL" id="CAF3707259.1"/>
    </source>
</evidence>
<dbReference type="InterPro" id="IPR018957">
    <property type="entry name" value="Znf_C3HC4_RING-type"/>
</dbReference>
<dbReference type="SUPFAM" id="SSF57850">
    <property type="entry name" value="RING/U-box"/>
    <property type="match status" value="1"/>
</dbReference>
<evidence type="ECO:0000256" key="4">
    <source>
        <dbReference type="PROSITE-ProRule" id="PRU00175"/>
    </source>
</evidence>
<keyword evidence="2 4" id="KW-0863">Zinc-finger</keyword>
<feature type="region of interest" description="Disordered" evidence="5">
    <location>
        <begin position="536"/>
        <end position="567"/>
    </location>
</feature>
<feature type="region of interest" description="Disordered" evidence="5">
    <location>
        <begin position="413"/>
        <end position="482"/>
    </location>
</feature>
<evidence type="ECO:0000256" key="5">
    <source>
        <dbReference type="SAM" id="MobiDB-lite"/>
    </source>
</evidence>
<evidence type="ECO:0000313" key="9">
    <source>
        <dbReference type="Proteomes" id="UP000663829"/>
    </source>
</evidence>
<comment type="caution">
    <text evidence="7">The sequence shown here is derived from an EMBL/GenBank/DDBJ whole genome shotgun (WGS) entry which is preliminary data.</text>
</comment>
<keyword evidence="1" id="KW-0479">Metal-binding</keyword>
<evidence type="ECO:0000256" key="3">
    <source>
        <dbReference type="ARBA" id="ARBA00022833"/>
    </source>
</evidence>
<evidence type="ECO:0000256" key="1">
    <source>
        <dbReference type="ARBA" id="ARBA00022723"/>
    </source>
</evidence>
<sequence length="567" mass="63554">MAVAELSYSASQIDRLTTCPVCLDRFRIPKLLPCMHTFCLTPCLSNLVDPRARTLRCPECRQDHVIPSGGVRSFANNLTMIGFIDLQQQQQQNRNNSQQQNSTPDQCFICKEKKQVIVKCNDCSKFICSDCKEGHLREASYNISQLVSQIRRSLPKLSEKIGNYEQRVHQVQSNHEQVAREIGAAVQTLIDELKHREAALHTEAEVYMQSQLRTFRLQKESAEVELASVVSFCESVESSLTNNQTPADSDLLNMRLQCNRYAEQIESLRNQIPTDVQKLRLIFDNQTDISRTIQDFGRLINPDEQPRQLSNQHSHSAPLYSNTNSITNSFASPQLMNDQWRNLEDLYYSSARRPPPPPSLRHAHNPFQGSADNPFVDLNLSIPRTSYTASWATNEPTTNRRQTPVRQISSIFGPNPFESSNVRATQSQPPVAQQRRTISTTAAPSLGGDNRPIFGGGGSGRGSGAEQSSVSSQNRESEMGTMGLQRRNTFVLEEPSMPNLPQSGAVRSRDSVNVQELYNVRARNRAQTPVAFTVNLNESAPSQSNSETPEVFGEDETEVGENERNIA</sequence>
<reference evidence="7" key="1">
    <citation type="submission" date="2021-02" db="EMBL/GenBank/DDBJ databases">
        <authorList>
            <person name="Nowell W R."/>
        </authorList>
    </citation>
    <scope>NUCLEOTIDE SEQUENCE</scope>
</reference>
<dbReference type="InterPro" id="IPR001841">
    <property type="entry name" value="Znf_RING"/>
</dbReference>
<dbReference type="GO" id="GO:0008270">
    <property type="term" value="F:zinc ion binding"/>
    <property type="evidence" value="ECO:0007669"/>
    <property type="project" value="UniProtKB-KW"/>
</dbReference>
<keyword evidence="3" id="KW-0862">Zinc</keyword>
<feature type="compositionally biased region" description="Polar residues" evidence="5">
    <location>
        <begin position="536"/>
        <end position="548"/>
    </location>
</feature>
<dbReference type="GO" id="GO:0005654">
    <property type="term" value="C:nucleoplasm"/>
    <property type="evidence" value="ECO:0007669"/>
    <property type="project" value="TreeGrafter"/>
</dbReference>
<evidence type="ECO:0000256" key="2">
    <source>
        <dbReference type="ARBA" id="ARBA00022771"/>
    </source>
</evidence>
<accession>A0A814BNB9</accession>
<dbReference type="GO" id="GO:0061630">
    <property type="term" value="F:ubiquitin protein ligase activity"/>
    <property type="evidence" value="ECO:0007669"/>
    <property type="project" value="TreeGrafter"/>
</dbReference>
<feature type="domain" description="RING-type" evidence="6">
    <location>
        <begin position="19"/>
        <end position="61"/>
    </location>
</feature>
<feature type="compositionally biased region" description="Gly residues" evidence="5">
    <location>
        <begin position="454"/>
        <end position="463"/>
    </location>
</feature>
<dbReference type="Gene3D" id="3.30.40.10">
    <property type="entry name" value="Zinc/RING finger domain, C3HC4 (zinc finger)"/>
    <property type="match status" value="1"/>
</dbReference>
<dbReference type="Proteomes" id="UP000663829">
    <property type="component" value="Unassembled WGS sequence"/>
</dbReference>
<name>A0A814BNB9_9BILA</name>
<dbReference type="InterPro" id="IPR047153">
    <property type="entry name" value="TRIM45/56/19-like"/>
</dbReference>
<proteinExistence type="predicted"/>
<dbReference type="OrthoDB" id="342730at2759"/>
<protein>
    <recommendedName>
        <fullName evidence="6">RING-type domain-containing protein</fullName>
    </recommendedName>
</protein>
<dbReference type="EMBL" id="CAJOBC010001948">
    <property type="protein sequence ID" value="CAF3707259.1"/>
    <property type="molecule type" value="Genomic_DNA"/>
</dbReference>
<dbReference type="InterPro" id="IPR013083">
    <property type="entry name" value="Znf_RING/FYVE/PHD"/>
</dbReference>
<dbReference type="Proteomes" id="UP000681722">
    <property type="component" value="Unassembled WGS sequence"/>
</dbReference>
<dbReference type="CDD" id="cd16524">
    <property type="entry name" value="RING-HC_NHL-1-like"/>
    <property type="match status" value="1"/>
</dbReference>
<dbReference type="PROSITE" id="PS50089">
    <property type="entry name" value="ZF_RING_2"/>
    <property type="match status" value="1"/>
</dbReference>
<gene>
    <name evidence="7" type="ORF">GPM918_LOCUS10074</name>
    <name evidence="8" type="ORF">SRO942_LOCUS10077</name>
</gene>
<dbReference type="PANTHER" id="PTHR25462">
    <property type="entry name" value="BONUS, ISOFORM C-RELATED"/>
    <property type="match status" value="1"/>
</dbReference>
<feature type="compositionally biased region" description="Polar residues" evidence="5">
    <location>
        <begin position="413"/>
        <end position="443"/>
    </location>
</feature>
<dbReference type="EMBL" id="CAJNOQ010001947">
    <property type="protein sequence ID" value="CAF0928931.1"/>
    <property type="molecule type" value="Genomic_DNA"/>
</dbReference>
<dbReference type="Pfam" id="PF00097">
    <property type="entry name" value="zf-C3HC4"/>
    <property type="match status" value="1"/>
</dbReference>
<dbReference type="PANTHER" id="PTHR25462:SF296">
    <property type="entry name" value="MEIOTIC P26, ISOFORM F"/>
    <property type="match status" value="1"/>
</dbReference>
<dbReference type="AlphaFoldDB" id="A0A814BNB9"/>
<dbReference type="SMART" id="SM00184">
    <property type="entry name" value="RING"/>
    <property type="match status" value="1"/>
</dbReference>
<keyword evidence="9" id="KW-1185">Reference proteome</keyword>
<evidence type="ECO:0000313" key="7">
    <source>
        <dbReference type="EMBL" id="CAF0928931.1"/>
    </source>
</evidence>
<evidence type="ECO:0000259" key="6">
    <source>
        <dbReference type="PROSITE" id="PS50089"/>
    </source>
</evidence>